<organism evidence="2 3">
    <name type="scientific">Oceanispirochaeta crateris</name>
    <dbReference type="NCBI Taxonomy" id="2518645"/>
    <lineage>
        <taxon>Bacteria</taxon>
        <taxon>Pseudomonadati</taxon>
        <taxon>Spirochaetota</taxon>
        <taxon>Spirochaetia</taxon>
        <taxon>Spirochaetales</taxon>
        <taxon>Spirochaetaceae</taxon>
        <taxon>Oceanispirochaeta</taxon>
    </lineage>
</organism>
<dbReference type="Proteomes" id="UP000324209">
    <property type="component" value="Chromosome"/>
</dbReference>
<dbReference type="Gene3D" id="3.40.190.10">
    <property type="entry name" value="Periplasmic binding protein-like II"/>
    <property type="match status" value="2"/>
</dbReference>
<dbReference type="AlphaFoldDB" id="A0A5C1QF73"/>
<gene>
    <name evidence="2" type="ORF">EXM22_01680</name>
</gene>
<accession>A0A5C1QF73</accession>
<dbReference type="PIRSF" id="PIRSF029172">
    <property type="entry name" value="UCP029172_ABC_sbc_YnjB"/>
    <property type="match status" value="1"/>
</dbReference>
<keyword evidence="3" id="KW-1185">Reference proteome</keyword>
<sequence length="428" mass="48383">MEHSDWHVCPIPKGDTVRKVILAVLILTFVNINLFSAGSGDSLPPFEERLDHLSWEDILDEAKGQSVYFFMWGGSETYNSWVSTWLGDRLRSKYDIRLVMVPIDGAGVFVNKVLGEKQAGKTKDGAVDLMWINGENFKTMRQADLLFGPYAHRLPNLQYIDPKIMKFDFGYPIEGYESPYGAAQSVMEYDSARVSDPPSDIGALFQWARENPGKLSYPAPPDFTGSVFVRHVFYYVAGDSQLLMGPFDEDIYDDIAPRVWDLLNGIEPYLWRKGETYPESFARAQQLFGNGEIYFNLNYGADGAADAISKGQYPDSVKTYMFETGMIGNTNFVAISFNSAHKAAAMVMANELLDPEVQYHAASPEGMRWMTPLDMNLIPAAMREQFEGLPLSPSRLPTSVLNDLSLPEMQSDWLVRIEEDWQKYVLRK</sequence>
<dbReference type="NCBIfam" id="NF008633">
    <property type="entry name" value="PRK11622.1"/>
    <property type="match status" value="1"/>
</dbReference>
<evidence type="ECO:0000256" key="1">
    <source>
        <dbReference type="SAM" id="Phobius"/>
    </source>
</evidence>
<dbReference type="PANTHER" id="PTHR42779:SF1">
    <property type="entry name" value="PROTEIN YNJB"/>
    <property type="match status" value="1"/>
</dbReference>
<protein>
    <submittedName>
        <fullName evidence="2">ABC transporter substrate-binding protein</fullName>
    </submittedName>
</protein>
<evidence type="ECO:0000313" key="2">
    <source>
        <dbReference type="EMBL" id="QEN06763.1"/>
    </source>
</evidence>
<dbReference type="OrthoDB" id="3239593at2"/>
<evidence type="ECO:0000313" key="3">
    <source>
        <dbReference type="Proteomes" id="UP000324209"/>
    </source>
</evidence>
<proteinExistence type="predicted"/>
<keyword evidence="1" id="KW-1133">Transmembrane helix</keyword>
<dbReference type="InterPro" id="IPR006059">
    <property type="entry name" value="SBP"/>
</dbReference>
<dbReference type="EMBL" id="CP036150">
    <property type="protein sequence ID" value="QEN06763.1"/>
    <property type="molecule type" value="Genomic_DNA"/>
</dbReference>
<dbReference type="InterPro" id="IPR027020">
    <property type="entry name" value="YnjB"/>
</dbReference>
<dbReference type="Pfam" id="PF13416">
    <property type="entry name" value="SBP_bac_8"/>
    <property type="match status" value="1"/>
</dbReference>
<keyword evidence="1" id="KW-0812">Transmembrane</keyword>
<dbReference type="SUPFAM" id="SSF53850">
    <property type="entry name" value="Periplasmic binding protein-like II"/>
    <property type="match status" value="1"/>
</dbReference>
<keyword evidence="1" id="KW-0472">Membrane</keyword>
<dbReference type="KEGG" id="ock:EXM22_01680"/>
<dbReference type="PANTHER" id="PTHR42779">
    <property type="entry name" value="PROTEIN YNJB"/>
    <property type="match status" value="1"/>
</dbReference>
<name>A0A5C1QF73_9SPIO</name>
<feature type="transmembrane region" description="Helical" evidence="1">
    <location>
        <begin position="20"/>
        <end position="38"/>
    </location>
</feature>
<reference evidence="2 3" key="1">
    <citation type="submission" date="2019-02" db="EMBL/GenBank/DDBJ databases">
        <title>Complete Genome Sequence and Methylome Analysis of free living Spirochaetas.</title>
        <authorList>
            <person name="Fomenkov A."/>
            <person name="Dubinina G."/>
            <person name="Leshcheva N."/>
            <person name="Mikheeva N."/>
            <person name="Grabovich M."/>
            <person name="Vincze T."/>
            <person name="Roberts R.J."/>
        </authorList>
    </citation>
    <scope>NUCLEOTIDE SEQUENCE [LARGE SCALE GENOMIC DNA]</scope>
    <source>
        <strain evidence="2 3">K2</strain>
    </source>
</reference>